<evidence type="ECO:0000256" key="1">
    <source>
        <dbReference type="ARBA" id="ARBA00023002"/>
    </source>
</evidence>
<dbReference type="Pfam" id="PF01408">
    <property type="entry name" value="GFO_IDH_MocA"/>
    <property type="match status" value="1"/>
</dbReference>
<dbReference type="AlphaFoldDB" id="A0A366H7T7"/>
<keyword evidence="1" id="KW-0560">Oxidoreductase</keyword>
<protein>
    <submittedName>
        <fullName evidence="5">Putative dehydrogenase</fullName>
    </submittedName>
</protein>
<proteinExistence type="predicted"/>
<evidence type="ECO:0000259" key="3">
    <source>
        <dbReference type="Pfam" id="PF01408"/>
    </source>
</evidence>
<accession>A0A366H7T7</accession>
<dbReference type="InterPro" id="IPR036291">
    <property type="entry name" value="NAD(P)-bd_dom_sf"/>
</dbReference>
<organism evidence="5 6">
    <name type="scientific">Roseimicrobium gellanilyticum</name>
    <dbReference type="NCBI Taxonomy" id="748857"/>
    <lineage>
        <taxon>Bacteria</taxon>
        <taxon>Pseudomonadati</taxon>
        <taxon>Verrucomicrobiota</taxon>
        <taxon>Verrucomicrobiia</taxon>
        <taxon>Verrucomicrobiales</taxon>
        <taxon>Verrucomicrobiaceae</taxon>
        <taxon>Roseimicrobium</taxon>
    </lineage>
</organism>
<name>A0A366H7T7_9BACT</name>
<feature type="domain" description="GFO/IDH/MocA-like oxidoreductase" evidence="4">
    <location>
        <begin position="163"/>
        <end position="284"/>
    </location>
</feature>
<dbReference type="PANTHER" id="PTHR43818:SF11">
    <property type="entry name" value="BCDNA.GH03377"/>
    <property type="match status" value="1"/>
</dbReference>
<gene>
    <name evidence="5" type="ORF">DES53_1138</name>
</gene>
<evidence type="ECO:0000256" key="2">
    <source>
        <dbReference type="SAM" id="SignalP"/>
    </source>
</evidence>
<feature type="chain" id="PRO_5016800973" evidence="2">
    <location>
        <begin position="21"/>
        <end position="363"/>
    </location>
</feature>
<evidence type="ECO:0000259" key="4">
    <source>
        <dbReference type="Pfam" id="PF22725"/>
    </source>
</evidence>
<dbReference type="GO" id="GO:0000166">
    <property type="term" value="F:nucleotide binding"/>
    <property type="evidence" value="ECO:0007669"/>
    <property type="project" value="InterPro"/>
</dbReference>
<dbReference type="Pfam" id="PF22725">
    <property type="entry name" value="GFO_IDH_MocA_C3"/>
    <property type="match status" value="1"/>
</dbReference>
<feature type="domain" description="Gfo/Idh/MocA-like oxidoreductase N-terminal" evidence="3">
    <location>
        <begin position="28"/>
        <end position="143"/>
    </location>
</feature>
<reference evidence="5 6" key="1">
    <citation type="submission" date="2018-06" db="EMBL/GenBank/DDBJ databases">
        <title>Genomic Encyclopedia of Type Strains, Phase IV (KMG-IV): sequencing the most valuable type-strain genomes for metagenomic binning, comparative biology and taxonomic classification.</title>
        <authorList>
            <person name="Goeker M."/>
        </authorList>
    </citation>
    <scope>NUCLEOTIDE SEQUENCE [LARGE SCALE GENOMIC DNA]</scope>
    <source>
        <strain evidence="5 6">DSM 25532</strain>
    </source>
</reference>
<dbReference type="Gene3D" id="3.30.360.10">
    <property type="entry name" value="Dihydrodipicolinate Reductase, domain 2"/>
    <property type="match status" value="1"/>
</dbReference>
<sequence>MFKSFLIVFSLLVSSFHVSAADSPAPVKVVIAGLVHGHVSGFLHKANQGSVEIVGIYEPNQEVVNRYKERFQLEKVSFGADLPKMLDELKPQAIWVFTNTYDHLAAVEAAAPRGIHVIVEKPLAVDKAAADRMAALAREHKIHLLTNLETTWYACLGEAHRICVEEQQLGVLTKIVGHFGHPGPDRVQPEFLEWLKDPKLNGGGASSDFGCYGGVITTWLLGNQRPKSVTAVFQTNRPETWTKVDDNATLILEYPHAQGIIQASWDWTFPRKDVEIYGRKGIIRTINPTDYDIRLERAKSFEQKTAAPLPAPYGTSVEYFAAVIRGEIDPKGSMSSLETNLIAMEIQEAARESAKTGKKVVLP</sequence>
<dbReference type="EMBL" id="QNRR01000013">
    <property type="protein sequence ID" value="RBP37626.1"/>
    <property type="molecule type" value="Genomic_DNA"/>
</dbReference>
<dbReference type="InterPro" id="IPR055170">
    <property type="entry name" value="GFO_IDH_MocA-like_dom"/>
</dbReference>
<comment type="caution">
    <text evidence="5">The sequence shown here is derived from an EMBL/GenBank/DDBJ whole genome shotgun (WGS) entry which is preliminary data.</text>
</comment>
<keyword evidence="6" id="KW-1185">Reference proteome</keyword>
<dbReference type="SUPFAM" id="SSF55347">
    <property type="entry name" value="Glyceraldehyde-3-phosphate dehydrogenase-like, C-terminal domain"/>
    <property type="match status" value="1"/>
</dbReference>
<dbReference type="RefSeq" id="WP_113961333.1">
    <property type="nucleotide sequence ID" value="NZ_QNRR01000013.1"/>
</dbReference>
<feature type="signal peptide" evidence="2">
    <location>
        <begin position="1"/>
        <end position="20"/>
    </location>
</feature>
<evidence type="ECO:0000313" key="6">
    <source>
        <dbReference type="Proteomes" id="UP000253426"/>
    </source>
</evidence>
<keyword evidence="2" id="KW-0732">Signal</keyword>
<dbReference type="PANTHER" id="PTHR43818">
    <property type="entry name" value="BCDNA.GH03377"/>
    <property type="match status" value="1"/>
</dbReference>
<dbReference type="Gene3D" id="3.40.50.720">
    <property type="entry name" value="NAD(P)-binding Rossmann-like Domain"/>
    <property type="match status" value="1"/>
</dbReference>
<dbReference type="InterPro" id="IPR000683">
    <property type="entry name" value="Gfo/Idh/MocA-like_OxRdtase_N"/>
</dbReference>
<dbReference type="OrthoDB" id="9815825at2"/>
<dbReference type="InterPro" id="IPR050463">
    <property type="entry name" value="Gfo/Idh/MocA_oxidrdct_glycsds"/>
</dbReference>
<evidence type="ECO:0000313" key="5">
    <source>
        <dbReference type="EMBL" id="RBP37626.1"/>
    </source>
</evidence>
<dbReference type="Proteomes" id="UP000253426">
    <property type="component" value="Unassembled WGS sequence"/>
</dbReference>
<dbReference type="GO" id="GO:0016491">
    <property type="term" value="F:oxidoreductase activity"/>
    <property type="evidence" value="ECO:0007669"/>
    <property type="project" value="UniProtKB-KW"/>
</dbReference>
<dbReference type="SUPFAM" id="SSF51735">
    <property type="entry name" value="NAD(P)-binding Rossmann-fold domains"/>
    <property type="match status" value="1"/>
</dbReference>